<sequence length="66" mass="7627">MCDEGTNRSTEKEFAILVRVFEEDTLVTKFLHMPVRNIGTAVRLFTSLTKVLSERNIDWNNLVAQQ</sequence>
<gene>
    <name evidence="1" type="ORF">CesoFtcFv8_001846</name>
</gene>
<evidence type="ECO:0000313" key="2">
    <source>
        <dbReference type="Proteomes" id="UP001335648"/>
    </source>
</evidence>
<dbReference type="AlphaFoldDB" id="A0AAN8HGY5"/>
<reference evidence="1 2" key="1">
    <citation type="journal article" date="2023" name="Mol. Biol. Evol.">
        <title>Genomics of Secondarily Temperate Adaptation in the Only Non-Antarctic Icefish.</title>
        <authorList>
            <person name="Rivera-Colon A.G."/>
            <person name="Rayamajhi N."/>
            <person name="Minhas B.F."/>
            <person name="Madrigal G."/>
            <person name="Bilyk K.T."/>
            <person name="Yoon V."/>
            <person name="Hune M."/>
            <person name="Gregory S."/>
            <person name="Cheng C.H.C."/>
            <person name="Catchen J.M."/>
        </authorList>
    </citation>
    <scope>NUCLEOTIDE SEQUENCE [LARGE SCALE GENOMIC DNA]</scope>
    <source>
        <strain evidence="1">JC2023a</strain>
    </source>
</reference>
<comment type="caution">
    <text evidence="1">The sequence shown here is derived from an EMBL/GenBank/DDBJ whole genome shotgun (WGS) entry which is preliminary data.</text>
</comment>
<protein>
    <submittedName>
        <fullName evidence="1">Uncharacterized protein</fullName>
    </submittedName>
</protein>
<evidence type="ECO:0000313" key="1">
    <source>
        <dbReference type="EMBL" id="KAK5911919.1"/>
    </source>
</evidence>
<proteinExistence type="predicted"/>
<keyword evidence="2" id="KW-1185">Reference proteome</keyword>
<dbReference type="Proteomes" id="UP001335648">
    <property type="component" value="Unassembled WGS sequence"/>
</dbReference>
<dbReference type="EMBL" id="JAULUE010002047">
    <property type="protein sequence ID" value="KAK5911919.1"/>
    <property type="molecule type" value="Genomic_DNA"/>
</dbReference>
<accession>A0AAN8HGY5</accession>
<organism evidence="1 2">
    <name type="scientific">Champsocephalus esox</name>
    <name type="common">pike icefish</name>
    <dbReference type="NCBI Taxonomy" id="159716"/>
    <lineage>
        <taxon>Eukaryota</taxon>
        <taxon>Metazoa</taxon>
        <taxon>Chordata</taxon>
        <taxon>Craniata</taxon>
        <taxon>Vertebrata</taxon>
        <taxon>Euteleostomi</taxon>
        <taxon>Actinopterygii</taxon>
        <taxon>Neopterygii</taxon>
        <taxon>Teleostei</taxon>
        <taxon>Neoteleostei</taxon>
        <taxon>Acanthomorphata</taxon>
        <taxon>Eupercaria</taxon>
        <taxon>Perciformes</taxon>
        <taxon>Notothenioidei</taxon>
        <taxon>Channichthyidae</taxon>
        <taxon>Champsocephalus</taxon>
    </lineage>
</organism>
<name>A0AAN8HGY5_9TELE</name>